<feature type="compositionally biased region" description="Basic and acidic residues" evidence="1">
    <location>
        <begin position="43"/>
        <end position="57"/>
    </location>
</feature>
<reference evidence="3 4" key="1">
    <citation type="submission" date="2019-08" db="EMBL/GenBank/DDBJ databases">
        <title>Identification of a novel species of the genus Boseongicola.</title>
        <authorList>
            <person name="Zhang X.-Q."/>
        </authorList>
    </citation>
    <scope>NUCLEOTIDE SEQUENCE [LARGE SCALE GENOMIC DNA]</scope>
    <source>
        <strain evidence="3 4">HY14</strain>
    </source>
</reference>
<dbReference type="Pfam" id="PF13801">
    <property type="entry name" value="Metal_resist"/>
    <property type="match status" value="1"/>
</dbReference>
<keyword evidence="4" id="KW-1185">Reference proteome</keyword>
<gene>
    <name evidence="3" type="ORF">FVF75_11310</name>
</gene>
<dbReference type="EMBL" id="VSIY01000009">
    <property type="protein sequence ID" value="TYB81025.1"/>
    <property type="molecule type" value="Genomic_DNA"/>
</dbReference>
<evidence type="ECO:0000313" key="4">
    <source>
        <dbReference type="Proteomes" id="UP000322080"/>
    </source>
</evidence>
<protein>
    <submittedName>
        <fullName evidence="3">Periplasmic heavy metal sensor</fullName>
    </submittedName>
</protein>
<sequence length="168" mass="18656">MTSDDKTTAARRPRTWPKVLLALSLAMNLAVIGAILGAHFRDGRDARRFPPPDRMQTRDSGFGPYLDALPRDARMRIGTALRDRDAPIEADRAVLGREFDQMLTALRAQPYDPGVLAAVLEGQRARVAARVDAAREIMLAEIAAMTPDERATFADRLEARIDRKRGPH</sequence>
<dbReference type="AlphaFoldDB" id="A0A5D0RJR4"/>
<accession>A0A5D0RJR4</accession>
<keyword evidence="2" id="KW-0472">Membrane</keyword>
<dbReference type="RefSeq" id="WP_148378088.1">
    <property type="nucleotide sequence ID" value="NZ_VSIY01000009.1"/>
</dbReference>
<dbReference type="Proteomes" id="UP000322080">
    <property type="component" value="Unassembled WGS sequence"/>
</dbReference>
<evidence type="ECO:0000256" key="1">
    <source>
        <dbReference type="SAM" id="MobiDB-lite"/>
    </source>
</evidence>
<organism evidence="3 4">
    <name type="scientific">Maritimibacter fusiformis</name>
    <dbReference type="NCBI Taxonomy" id="2603819"/>
    <lineage>
        <taxon>Bacteria</taxon>
        <taxon>Pseudomonadati</taxon>
        <taxon>Pseudomonadota</taxon>
        <taxon>Alphaproteobacteria</taxon>
        <taxon>Rhodobacterales</taxon>
        <taxon>Roseobacteraceae</taxon>
        <taxon>Maritimibacter</taxon>
    </lineage>
</organism>
<keyword evidence="2" id="KW-1133">Transmembrane helix</keyword>
<proteinExistence type="predicted"/>
<name>A0A5D0RJR4_9RHOB</name>
<comment type="caution">
    <text evidence="3">The sequence shown here is derived from an EMBL/GenBank/DDBJ whole genome shotgun (WGS) entry which is preliminary data.</text>
</comment>
<evidence type="ECO:0000313" key="3">
    <source>
        <dbReference type="EMBL" id="TYB81025.1"/>
    </source>
</evidence>
<feature type="region of interest" description="Disordered" evidence="1">
    <location>
        <begin position="43"/>
        <end position="63"/>
    </location>
</feature>
<feature type="transmembrane region" description="Helical" evidence="2">
    <location>
        <begin position="20"/>
        <end position="40"/>
    </location>
</feature>
<evidence type="ECO:0000256" key="2">
    <source>
        <dbReference type="SAM" id="Phobius"/>
    </source>
</evidence>
<keyword evidence="2" id="KW-0812">Transmembrane</keyword>
<dbReference type="InterPro" id="IPR025961">
    <property type="entry name" value="Metal_resist"/>
</dbReference>